<sequence>MNPFEFAAFVASSALFYLMAAMLVTRLSLALDWPYSRSEAVAHGICWPLAIPIALLAYTVRGIVGFVRWGAGMWEEED</sequence>
<dbReference type="AlphaFoldDB" id="A0A0F9B3C5"/>
<reference evidence="2" key="1">
    <citation type="journal article" date="2015" name="Nature">
        <title>Complex archaea that bridge the gap between prokaryotes and eukaryotes.</title>
        <authorList>
            <person name="Spang A."/>
            <person name="Saw J.H."/>
            <person name="Jorgensen S.L."/>
            <person name="Zaremba-Niedzwiedzka K."/>
            <person name="Martijn J."/>
            <person name="Lind A.E."/>
            <person name="van Eijk R."/>
            <person name="Schleper C."/>
            <person name="Guy L."/>
            <person name="Ettema T.J."/>
        </authorList>
    </citation>
    <scope>NUCLEOTIDE SEQUENCE</scope>
</reference>
<keyword evidence="1" id="KW-1133">Transmembrane helix</keyword>
<evidence type="ECO:0000313" key="2">
    <source>
        <dbReference type="EMBL" id="KKL08272.1"/>
    </source>
</evidence>
<organism evidence="2">
    <name type="scientific">marine sediment metagenome</name>
    <dbReference type="NCBI Taxonomy" id="412755"/>
    <lineage>
        <taxon>unclassified sequences</taxon>
        <taxon>metagenomes</taxon>
        <taxon>ecological metagenomes</taxon>
    </lineage>
</organism>
<feature type="transmembrane region" description="Helical" evidence="1">
    <location>
        <begin position="40"/>
        <end position="60"/>
    </location>
</feature>
<comment type="caution">
    <text evidence="2">The sequence shown here is derived from an EMBL/GenBank/DDBJ whole genome shotgun (WGS) entry which is preliminary data.</text>
</comment>
<gene>
    <name evidence="2" type="ORF">LCGC14_2577490</name>
</gene>
<proteinExistence type="predicted"/>
<evidence type="ECO:0000256" key="1">
    <source>
        <dbReference type="SAM" id="Phobius"/>
    </source>
</evidence>
<keyword evidence="1" id="KW-0472">Membrane</keyword>
<keyword evidence="1" id="KW-0812">Transmembrane</keyword>
<dbReference type="EMBL" id="LAZR01042945">
    <property type="protein sequence ID" value="KKL08272.1"/>
    <property type="molecule type" value="Genomic_DNA"/>
</dbReference>
<accession>A0A0F9B3C5</accession>
<protein>
    <submittedName>
        <fullName evidence="2">Uncharacterized protein</fullName>
    </submittedName>
</protein>
<name>A0A0F9B3C5_9ZZZZ</name>